<evidence type="ECO:0000256" key="2">
    <source>
        <dbReference type="ARBA" id="ARBA00004141"/>
    </source>
</evidence>
<comment type="similarity">
    <text evidence="3 7">Belongs to the PRA1 family.</text>
</comment>
<sequence length="175" mass="18918">MAIPSPASRSPAVRRPWREFASASSFSLPDVFGEALMRLSRNLSHFRINYALISLTILFLSLLFHPISLIVFVLVALAWYYFYISGRDEPVTVLGWEIGDGVVLAVLSGGTVVVVGLTGVWLNVGVSAVVSLVVVCIHGVFRSVEDLYCDEDEGCGDGLLVSVVGSPESSVNRRS</sequence>
<dbReference type="InterPro" id="IPR004895">
    <property type="entry name" value="Prenylated_rab_accept_PRA1"/>
</dbReference>
<evidence type="ECO:0000313" key="9">
    <source>
        <dbReference type="Proteomes" id="UP000594263"/>
    </source>
</evidence>
<dbReference type="GO" id="GO:0005794">
    <property type="term" value="C:Golgi apparatus"/>
    <property type="evidence" value="ECO:0007669"/>
    <property type="project" value="TreeGrafter"/>
</dbReference>
<evidence type="ECO:0000313" key="8">
    <source>
        <dbReference type="EnsemblPlants" id="Kaladp0004s0007.1.v1.1.CDS.1"/>
    </source>
</evidence>
<evidence type="ECO:0000256" key="6">
    <source>
        <dbReference type="ARBA" id="ARBA00023136"/>
    </source>
</evidence>
<proteinExistence type="inferred from homology"/>
<dbReference type="Pfam" id="PF03208">
    <property type="entry name" value="PRA1"/>
    <property type="match status" value="1"/>
</dbReference>
<feature type="transmembrane region" description="Helical" evidence="7">
    <location>
        <begin position="102"/>
        <end position="135"/>
    </location>
</feature>
<dbReference type="Gramene" id="Kaladp0004s0007.1.v1.1">
    <property type="protein sequence ID" value="Kaladp0004s0007.1.v1.1.CDS.1"/>
    <property type="gene ID" value="Kaladp0004s0007.v1.1"/>
</dbReference>
<dbReference type="EnsemblPlants" id="Kaladp0004s0007.1.v1.1">
    <property type="protein sequence ID" value="Kaladp0004s0007.1.v1.1.CDS.1"/>
    <property type="gene ID" value="Kaladp0004s0007.v1.1"/>
</dbReference>
<name>A0A7N0RAD5_KALFE</name>
<evidence type="ECO:0000256" key="4">
    <source>
        <dbReference type="ARBA" id="ARBA00022692"/>
    </source>
</evidence>
<comment type="subcellular location">
    <subcellularLocation>
        <location evidence="2 7">Membrane</location>
        <topology evidence="2 7">Multi-pass membrane protein</topology>
    </subcellularLocation>
</comment>
<keyword evidence="4 7" id="KW-0812">Transmembrane</keyword>
<protein>
    <recommendedName>
        <fullName evidence="7">PRA1 family protein</fullName>
    </recommendedName>
</protein>
<keyword evidence="9" id="KW-1185">Reference proteome</keyword>
<dbReference type="Proteomes" id="UP000594263">
    <property type="component" value="Unplaced"/>
</dbReference>
<dbReference type="GO" id="GO:0016192">
    <property type="term" value="P:vesicle-mediated transport"/>
    <property type="evidence" value="ECO:0007669"/>
    <property type="project" value="UniProtKB-ARBA"/>
</dbReference>
<evidence type="ECO:0000256" key="5">
    <source>
        <dbReference type="ARBA" id="ARBA00022989"/>
    </source>
</evidence>
<organism evidence="8 9">
    <name type="scientific">Kalanchoe fedtschenkoi</name>
    <name type="common">Lavender scallops</name>
    <name type="synonym">South American air plant</name>
    <dbReference type="NCBI Taxonomy" id="63787"/>
    <lineage>
        <taxon>Eukaryota</taxon>
        <taxon>Viridiplantae</taxon>
        <taxon>Streptophyta</taxon>
        <taxon>Embryophyta</taxon>
        <taxon>Tracheophyta</taxon>
        <taxon>Spermatophyta</taxon>
        <taxon>Magnoliopsida</taxon>
        <taxon>eudicotyledons</taxon>
        <taxon>Gunneridae</taxon>
        <taxon>Pentapetalae</taxon>
        <taxon>Saxifragales</taxon>
        <taxon>Crassulaceae</taxon>
        <taxon>Kalanchoe</taxon>
    </lineage>
</organism>
<feature type="transmembrane region" description="Helical" evidence="7">
    <location>
        <begin position="50"/>
        <end position="82"/>
    </location>
</feature>
<evidence type="ECO:0000256" key="1">
    <source>
        <dbReference type="ARBA" id="ARBA00002501"/>
    </source>
</evidence>
<keyword evidence="6 7" id="KW-0472">Membrane</keyword>
<reference evidence="8" key="1">
    <citation type="submission" date="2021-01" db="UniProtKB">
        <authorList>
            <consortium name="EnsemblPlants"/>
        </authorList>
    </citation>
    <scope>IDENTIFICATION</scope>
</reference>
<accession>A0A7N0RAD5</accession>
<dbReference type="PANTHER" id="PTHR19317:SF84">
    <property type="entry name" value="PRA1 FAMILY PROTEIN"/>
    <property type="match status" value="1"/>
</dbReference>
<evidence type="ECO:0000256" key="3">
    <source>
        <dbReference type="ARBA" id="ARBA00006483"/>
    </source>
</evidence>
<keyword evidence="5 7" id="KW-1133">Transmembrane helix</keyword>
<comment type="function">
    <text evidence="1 7">May be involved in both secretory and endocytic intracellular trafficking in the endosomal/prevacuolar compartments.</text>
</comment>
<keyword evidence="7" id="KW-0813">Transport</keyword>
<dbReference type="OMA" id="YCDEDEG"/>
<dbReference type="GO" id="GO:0005783">
    <property type="term" value="C:endoplasmic reticulum"/>
    <property type="evidence" value="ECO:0007669"/>
    <property type="project" value="TreeGrafter"/>
</dbReference>
<dbReference type="PANTHER" id="PTHR19317">
    <property type="entry name" value="PRENYLATED RAB ACCEPTOR 1-RELATED"/>
    <property type="match status" value="1"/>
</dbReference>
<dbReference type="GO" id="GO:0016020">
    <property type="term" value="C:membrane"/>
    <property type="evidence" value="ECO:0007669"/>
    <property type="project" value="UniProtKB-SubCell"/>
</dbReference>
<evidence type="ECO:0000256" key="7">
    <source>
        <dbReference type="RuleBase" id="RU363107"/>
    </source>
</evidence>
<dbReference type="AlphaFoldDB" id="A0A7N0RAD5"/>